<organism evidence="1 2">
    <name type="scientific">Microbacterium invictum</name>
    <dbReference type="NCBI Taxonomy" id="515415"/>
    <lineage>
        <taxon>Bacteria</taxon>
        <taxon>Bacillati</taxon>
        <taxon>Actinomycetota</taxon>
        <taxon>Actinomycetes</taxon>
        <taxon>Micrococcales</taxon>
        <taxon>Microbacteriaceae</taxon>
        <taxon>Microbacterium</taxon>
    </lineage>
</organism>
<sequence length="88" mass="9168">MQMMSSLIAEVDAALGGLRTALEAGGYGLSVDDVQPDGTVQLAVTAGSEACEECVMPDDMLVLMAERAISERGLALGGVQLRKDWPGK</sequence>
<proteinExistence type="predicted"/>
<accession>A0AA40SS81</accession>
<dbReference type="AlphaFoldDB" id="A0AA40SS81"/>
<dbReference type="Proteomes" id="UP000549113">
    <property type="component" value="Unassembled WGS sequence"/>
</dbReference>
<evidence type="ECO:0000313" key="2">
    <source>
        <dbReference type="Proteomes" id="UP000549113"/>
    </source>
</evidence>
<reference evidence="1 2" key="1">
    <citation type="submission" date="2020-08" db="EMBL/GenBank/DDBJ databases">
        <title>Sequencing the genomes of 1000 actinobacteria strains.</title>
        <authorList>
            <person name="Klenk H.-P."/>
        </authorList>
    </citation>
    <scope>NUCLEOTIDE SEQUENCE [LARGE SCALE GENOMIC DNA]</scope>
    <source>
        <strain evidence="1 2">DSM 19600</strain>
    </source>
</reference>
<evidence type="ECO:0000313" key="1">
    <source>
        <dbReference type="EMBL" id="MBB4141282.1"/>
    </source>
</evidence>
<comment type="caution">
    <text evidence="1">The sequence shown here is derived from an EMBL/GenBank/DDBJ whole genome shotgun (WGS) entry which is preliminary data.</text>
</comment>
<dbReference type="EMBL" id="JACIFH010000001">
    <property type="protein sequence ID" value="MBB4141282.1"/>
    <property type="molecule type" value="Genomic_DNA"/>
</dbReference>
<keyword evidence="2" id="KW-1185">Reference proteome</keyword>
<dbReference type="RefSeq" id="WP_183500774.1">
    <property type="nucleotide sequence ID" value="NZ_BAABCO010000003.1"/>
</dbReference>
<name>A0AA40SS81_9MICO</name>
<gene>
    <name evidence="1" type="ORF">BKA10_003076</name>
</gene>
<protein>
    <submittedName>
        <fullName evidence="1">Uncharacterized protein</fullName>
    </submittedName>
</protein>